<dbReference type="Proteomes" id="UP000017836">
    <property type="component" value="Unassembled WGS sequence"/>
</dbReference>
<protein>
    <submittedName>
        <fullName evidence="1">Uncharacterized protein</fullName>
    </submittedName>
</protein>
<reference evidence="2" key="1">
    <citation type="journal article" date="2013" name="Science">
        <title>The Amborella genome and the evolution of flowering plants.</title>
        <authorList>
            <consortium name="Amborella Genome Project"/>
        </authorList>
    </citation>
    <scope>NUCLEOTIDE SEQUENCE [LARGE SCALE GENOMIC DNA]</scope>
</reference>
<proteinExistence type="predicted"/>
<sequence length="104" mass="11222">MEKEKEEEEQLYFEPASLKSLRITTLPLSILAPSCPAAILEEERVGCTIDLALAMPFPLSILSATPPSFPSAFPSSALPEPLSFSFGTIATTSLETLQETPISH</sequence>
<keyword evidence="2" id="KW-1185">Reference proteome</keyword>
<name>W1P0Z7_AMBTC</name>
<dbReference type="AlphaFoldDB" id="W1P0Z7"/>
<dbReference type="EMBL" id="KI394358">
    <property type="protein sequence ID" value="ERN03512.1"/>
    <property type="molecule type" value="Genomic_DNA"/>
</dbReference>
<organism evidence="1 2">
    <name type="scientific">Amborella trichopoda</name>
    <dbReference type="NCBI Taxonomy" id="13333"/>
    <lineage>
        <taxon>Eukaryota</taxon>
        <taxon>Viridiplantae</taxon>
        <taxon>Streptophyta</taxon>
        <taxon>Embryophyta</taxon>
        <taxon>Tracheophyta</taxon>
        <taxon>Spermatophyta</taxon>
        <taxon>Magnoliopsida</taxon>
        <taxon>Amborellales</taxon>
        <taxon>Amborellaceae</taxon>
        <taxon>Amborella</taxon>
    </lineage>
</organism>
<evidence type="ECO:0000313" key="2">
    <source>
        <dbReference type="Proteomes" id="UP000017836"/>
    </source>
</evidence>
<dbReference type="HOGENOM" id="CLU_2253682_0_0_1"/>
<dbReference type="Gramene" id="ERN03512">
    <property type="protein sequence ID" value="ERN03512"/>
    <property type="gene ID" value="AMTR_s00003p00270410"/>
</dbReference>
<evidence type="ECO:0000313" key="1">
    <source>
        <dbReference type="EMBL" id="ERN03512.1"/>
    </source>
</evidence>
<gene>
    <name evidence="1" type="ORF">AMTR_s00003p00270410</name>
</gene>
<accession>W1P0Z7</accession>